<gene>
    <name evidence="2" type="ORF">CAG99_06370</name>
</gene>
<dbReference type="Proteomes" id="UP000194218">
    <property type="component" value="Chromosome"/>
</dbReference>
<feature type="compositionally biased region" description="Low complexity" evidence="1">
    <location>
        <begin position="315"/>
        <end position="324"/>
    </location>
</feature>
<dbReference type="EMBL" id="CP021121">
    <property type="protein sequence ID" value="ARQ68528.1"/>
    <property type="molecule type" value="Genomic_DNA"/>
</dbReference>
<feature type="compositionally biased region" description="Low complexity" evidence="1">
    <location>
        <begin position="293"/>
        <end position="307"/>
    </location>
</feature>
<feature type="region of interest" description="Disordered" evidence="1">
    <location>
        <begin position="283"/>
        <end position="353"/>
    </location>
</feature>
<evidence type="ECO:0000313" key="3">
    <source>
        <dbReference type="Proteomes" id="UP000194218"/>
    </source>
</evidence>
<proteinExistence type="predicted"/>
<sequence>MRGDRAKEACMADFSINYEDLYDMRDGMHQLAKRAGDGGGDGKFAEMGNNNPGDNTAIFGNSYLSQQFSVFFRMCRTRTEKASEKLEQFGDTFGGVADAVFQQDAQIASGAAAASAKAEFNRWRGAVERHEAWVEATEEWNAYLERIGAADYFAEHPDAQMGEVCKEDDRPAFCDTWEQDVSNLDAPHQPGEEPPVPDENPPSRMRFTNPDGSTTEITLSYDENYTITSETTTTTLEDGQKFVATTEYTYGDDGQVTREDVTVTLPDGGEMTTVTEYSGELNEDVGFDNRDYTSTTKGPGETTTVEDVTIDDETGSGTKTVTTTEVDDDGNEEVTVEEYTRPGPTDDWVPVET</sequence>
<evidence type="ECO:0000256" key="1">
    <source>
        <dbReference type="SAM" id="MobiDB-lite"/>
    </source>
</evidence>
<evidence type="ECO:0000313" key="2">
    <source>
        <dbReference type="EMBL" id="ARQ68528.1"/>
    </source>
</evidence>
<organism evidence="2 3">
    <name type="scientific">Streptomyces marincola</name>
    <dbReference type="NCBI Taxonomy" id="2878388"/>
    <lineage>
        <taxon>Bacteria</taxon>
        <taxon>Bacillati</taxon>
        <taxon>Actinomycetota</taxon>
        <taxon>Actinomycetes</taxon>
        <taxon>Kitasatosporales</taxon>
        <taxon>Streptomycetaceae</taxon>
        <taxon>Streptomyces</taxon>
    </lineage>
</organism>
<dbReference type="AlphaFoldDB" id="A0A1W7CUS3"/>
<accession>A0A1W7CUS3</accession>
<name>A0A1W7CUS3_9ACTN</name>
<feature type="region of interest" description="Disordered" evidence="1">
    <location>
        <begin position="182"/>
        <end position="216"/>
    </location>
</feature>
<evidence type="ECO:0008006" key="4">
    <source>
        <dbReference type="Google" id="ProtNLM"/>
    </source>
</evidence>
<dbReference type="KEGG" id="smao:CAG99_06370"/>
<reference evidence="2 3" key="1">
    <citation type="submission" date="2017-05" db="EMBL/GenBank/DDBJ databases">
        <title>Complete genome sequence of Streptomyces sp. SCSIO 03032 revealed the diverse biosynthetic pathways for its bioactive secondary metabolites.</title>
        <authorList>
            <person name="Ma L."/>
            <person name="Zhu Y."/>
            <person name="Zhang W."/>
            <person name="Zhang G."/>
            <person name="Tian X."/>
            <person name="Zhang S."/>
            <person name="Zhang C."/>
        </authorList>
    </citation>
    <scope>NUCLEOTIDE SEQUENCE [LARGE SCALE GENOMIC DNA]</scope>
    <source>
        <strain evidence="2 3">SCSIO 03032</strain>
    </source>
</reference>
<protein>
    <recommendedName>
        <fullName evidence="4">Serine/arginine repetitive matrix protein 2</fullName>
    </recommendedName>
</protein>
<feature type="compositionally biased region" description="Acidic residues" evidence="1">
    <location>
        <begin position="325"/>
        <end position="336"/>
    </location>
</feature>
<keyword evidence="3" id="KW-1185">Reference proteome</keyword>